<feature type="compositionally biased region" description="Polar residues" evidence="1">
    <location>
        <begin position="219"/>
        <end position="235"/>
    </location>
</feature>
<sequence length="257" mass="28469">MPQRNPWDTQTRPWDERIGADASITHVSGGKKIFHDITGKSASNVPLPQGDQPFLVPMPANGTMRNQTPVMVDTNIHVWRSYRTITSTAEGVQGEGKKMNARPLPMIEVQAHIRKSLRDKLRDQERKELMLKKQHGLEREAMLTRHANHAAMEESFLRTRAKTLGFEGLHKPVTRPPPSVPSVAPEELQRIVEAAQAVGGGSRMPGSGGKRVWADHPCQRSNGSPFGSSSHTPTPGVSEAESRAVSSMRRWEDKCLP</sequence>
<proteinExistence type="predicted"/>
<reference evidence="2" key="1">
    <citation type="submission" date="2008-08" db="EMBL/GenBank/DDBJ databases">
        <title>Insights into the genome sequence of a free-living kinetoplastid: Bodo saltans (Kinetoplastida: Euglenozoa).</title>
        <authorList>
            <person name="Jackson A.P."/>
            <person name="Quail M.A."/>
            <person name="Berriman M."/>
        </authorList>
    </citation>
    <scope>NUCLEOTIDE SEQUENCE</scope>
    <source>
        <strain evidence="2">Lake Konstanz</strain>
    </source>
</reference>
<dbReference type="EMBL" id="FJ168552">
    <property type="protein sequence ID" value="ACI15990.1"/>
    <property type="molecule type" value="Genomic_DNA"/>
</dbReference>
<protein>
    <submittedName>
        <fullName evidence="2">Uncharacterized protein</fullName>
    </submittedName>
</protein>
<organism evidence="2">
    <name type="scientific">Bodo saltans</name>
    <name type="common">Flagellated protozoan</name>
    <dbReference type="NCBI Taxonomy" id="75058"/>
    <lineage>
        <taxon>Eukaryota</taxon>
        <taxon>Discoba</taxon>
        <taxon>Euglenozoa</taxon>
        <taxon>Kinetoplastea</taxon>
        <taxon>Metakinetoplastina</taxon>
        <taxon>Eubodonida</taxon>
        <taxon>Bodonidae</taxon>
        <taxon>Bodo</taxon>
    </lineage>
</organism>
<evidence type="ECO:0000256" key="1">
    <source>
        <dbReference type="SAM" id="MobiDB-lite"/>
    </source>
</evidence>
<name>B6DTE2_BODSA</name>
<accession>B6DTE2</accession>
<evidence type="ECO:0000313" key="2">
    <source>
        <dbReference type="EMBL" id="ACI15990.1"/>
    </source>
</evidence>
<feature type="compositionally biased region" description="Gly residues" evidence="1">
    <location>
        <begin position="198"/>
        <end position="209"/>
    </location>
</feature>
<dbReference type="AlphaFoldDB" id="B6DTE2"/>
<dbReference type="VEuPathDB" id="TriTrypDB:BSAL_15575"/>
<feature type="region of interest" description="Disordered" evidence="1">
    <location>
        <begin position="198"/>
        <end position="257"/>
    </location>
</feature>